<protein>
    <submittedName>
        <fullName evidence="4">Mutator MutT protein (7,8-dihydro-8-oxoguanine-triphosphatase) / Thiazole tautomerase TenI-like domain</fullName>
        <ecNumber evidence="4">3.6.1.-</ecNumber>
    </submittedName>
</protein>
<evidence type="ECO:0000256" key="2">
    <source>
        <dbReference type="ARBA" id="ARBA00022977"/>
    </source>
</evidence>
<dbReference type="GO" id="GO:0016787">
    <property type="term" value="F:hydrolase activity"/>
    <property type="evidence" value="ECO:0007669"/>
    <property type="project" value="UniProtKB-KW"/>
</dbReference>
<keyword evidence="4" id="KW-0378">Hydrolase</keyword>
<evidence type="ECO:0000256" key="1">
    <source>
        <dbReference type="ARBA" id="ARBA00004948"/>
    </source>
</evidence>
<dbReference type="SUPFAM" id="SSF51391">
    <property type="entry name" value="Thiamin phosphate synthase"/>
    <property type="match status" value="1"/>
</dbReference>
<dbReference type="PANTHER" id="PTHR20857">
    <property type="entry name" value="THIAMINE-PHOSPHATE PYROPHOSPHORYLASE"/>
    <property type="match status" value="1"/>
</dbReference>
<dbReference type="Gene3D" id="3.20.20.70">
    <property type="entry name" value="Aldolase class I"/>
    <property type="match status" value="1"/>
</dbReference>
<dbReference type="CDD" id="cd00564">
    <property type="entry name" value="TMP_TenI"/>
    <property type="match status" value="1"/>
</dbReference>
<dbReference type="EC" id="3.6.1.-" evidence="4"/>
<dbReference type="InterPro" id="IPR013785">
    <property type="entry name" value="Aldolase_TIM"/>
</dbReference>
<comment type="pathway">
    <text evidence="1">Cofactor biosynthesis; thiamine diphosphate biosynthesis.</text>
</comment>
<dbReference type="GO" id="GO:0005737">
    <property type="term" value="C:cytoplasm"/>
    <property type="evidence" value="ECO:0007669"/>
    <property type="project" value="TreeGrafter"/>
</dbReference>
<dbReference type="Pfam" id="PF02581">
    <property type="entry name" value="TMP-TENI"/>
    <property type="match status" value="1"/>
</dbReference>
<feature type="domain" description="Thiamine phosphate synthase/TenI" evidence="3">
    <location>
        <begin position="14"/>
        <end position="192"/>
    </location>
</feature>
<reference evidence="4" key="1">
    <citation type="submission" date="2018-06" db="EMBL/GenBank/DDBJ databases">
        <authorList>
            <person name="Zhirakovskaya E."/>
        </authorList>
    </citation>
    <scope>NUCLEOTIDE SEQUENCE</scope>
</reference>
<accession>A0A3B1AS05</accession>
<organism evidence="4">
    <name type="scientific">hydrothermal vent metagenome</name>
    <dbReference type="NCBI Taxonomy" id="652676"/>
    <lineage>
        <taxon>unclassified sequences</taxon>
        <taxon>metagenomes</taxon>
        <taxon>ecological metagenomes</taxon>
    </lineage>
</organism>
<dbReference type="GO" id="GO:0004789">
    <property type="term" value="F:thiamine-phosphate diphosphorylase activity"/>
    <property type="evidence" value="ECO:0007669"/>
    <property type="project" value="TreeGrafter"/>
</dbReference>
<proteinExistence type="predicted"/>
<dbReference type="InterPro" id="IPR036206">
    <property type="entry name" value="ThiamineP_synth_sf"/>
</dbReference>
<evidence type="ECO:0000259" key="3">
    <source>
        <dbReference type="Pfam" id="PF02581"/>
    </source>
</evidence>
<sequence length="195" mass="20917">MQTEIKNLHALPECYLITGADPADKEGFLSQLEISLDSGINLVQLRAKSLPDIEFQSLAEDVLRVCRQHRVRCLLNASPELVIGLGADGVHLTGQQLQSVHQRPLSSEYLVGASCHTAADLTQAMELGLDFAVLSPVLVTSSHPQSQSLGWSRFAELVIEAGLPVYALGGMRLDMIVEAQNNGAQGVAGISGFWG</sequence>
<dbReference type="PANTHER" id="PTHR20857:SF15">
    <property type="entry name" value="THIAMINE-PHOSPHATE SYNTHASE"/>
    <property type="match status" value="1"/>
</dbReference>
<dbReference type="AlphaFoldDB" id="A0A3B1AS05"/>
<keyword evidence="2" id="KW-0784">Thiamine biosynthesis</keyword>
<dbReference type="InterPro" id="IPR022998">
    <property type="entry name" value="ThiamineP_synth_TenI"/>
</dbReference>
<dbReference type="GO" id="GO:0009228">
    <property type="term" value="P:thiamine biosynthetic process"/>
    <property type="evidence" value="ECO:0007669"/>
    <property type="project" value="UniProtKB-KW"/>
</dbReference>
<dbReference type="EMBL" id="UOFX01000041">
    <property type="protein sequence ID" value="VAX08756.1"/>
    <property type="molecule type" value="Genomic_DNA"/>
</dbReference>
<name>A0A3B1AS05_9ZZZZ</name>
<evidence type="ECO:0000313" key="4">
    <source>
        <dbReference type="EMBL" id="VAX08756.1"/>
    </source>
</evidence>
<gene>
    <name evidence="4" type="ORF">MNBD_GAMMA26-1044</name>
</gene>